<accession>L0A853</accession>
<comment type="cofactor">
    <cofactor evidence="1">
        <name>a divalent metal cation</name>
        <dbReference type="ChEBI" id="CHEBI:60240"/>
    </cofactor>
</comment>
<dbReference type="Pfam" id="PF12850">
    <property type="entry name" value="Metallophos_2"/>
    <property type="match status" value="1"/>
</dbReference>
<dbReference type="eggNOG" id="arCOG01141">
    <property type="taxonomic scope" value="Archaea"/>
</dbReference>
<protein>
    <recommendedName>
        <fullName evidence="1">Phosphoesterase</fullName>
        <ecNumber evidence="1">3.1.4.-</ecNumber>
    </recommendedName>
</protein>
<dbReference type="GO" id="GO:0016787">
    <property type="term" value="F:hydrolase activity"/>
    <property type="evidence" value="ECO:0007669"/>
    <property type="project" value="UniProtKB-UniRule"/>
</dbReference>
<dbReference type="InterPro" id="IPR029052">
    <property type="entry name" value="Metallo-depent_PP-like"/>
</dbReference>
<dbReference type="InterPro" id="IPR000979">
    <property type="entry name" value="Phosphodiesterase_MJ0936/Vps29"/>
</dbReference>
<proteinExistence type="inferred from homology"/>
<dbReference type="STRING" id="1056495.Calag_0229"/>
<evidence type="ECO:0000313" key="3">
    <source>
        <dbReference type="EMBL" id="AFZ70011.1"/>
    </source>
</evidence>
<reference evidence="4" key="1">
    <citation type="submission" date="2012-03" db="EMBL/GenBank/DDBJ databases">
        <title>Complete genome of Caldisphaera lagunensis DSM 15908.</title>
        <authorList>
            <person name="Lucas S."/>
            <person name="Copeland A."/>
            <person name="Lapidus A."/>
            <person name="Glavina del Rio T."/>
            <person name="Dalin E."/>
            <person name="Tice H."/>
            <person name="Bruce D."/>
            <person name="Goodwin L."/>
            <person name="Pitluck S."/>
            <person name="Peters L."/>
            <person name="Mikhailova N."/>
            <person name="Teshima H."/>
            <person name="Kyrpides N."/>
            <person name="Mavromatis K."/>
            <person name="Ivanova N."/>
            <person name="Brettin T."/>
            <person name="Detter J.C."/>
            <person name="Han C."/>
            <person name="Larimer F."/>
            <person name="Land M."/>
            <person name="Hauser L."/>
            <person name="Markowitz V."/>
            <person name="Cheng J.-F."/>
            <person name="Hugenholtz P."/>
            <person name="Woyke T."/>
            <person name="Wu D."/>
            <person name="Spring S."/>
            <person name="Schroeder M."/>
            <person name="Brambilla E."/>
            <person name="Klenk H.-P."/>
            <person name="Eisen J.A."/>
        </authorList>
    </citation>
    <scope>NUCLEOTIDE SEQUENCE [LARGE SCALE GENOMIC DNA]</scope>
    <source>
        <strain evidence="4">DSM 15908 / JCM 11604 / IC-154</strain>
    </source>
</reference>
<dbReference type="PANTHER" id="PTHR43165:SF1">
    <property type="entry name" value="PHOSPHODIESTERASE MJ0936"/>
    <property type="match status" value="1"/>
</dbReference>
<dbReference type="PANTHER" id="PTHR43165">
    <property type="entry name" value="METALLOPHOSPHOESTERASE"/>
    <property type="match status" value="1"/>
</dbReference>
<dbReference type="Proteomes" id="UP000010469">
    <property type="component" value="Chromosome"/>
</dbReference>
<evidence type="ECO:0000259" key="2">
    <source>
        <dbReference type="Pfam" id="PF12850"/>
    </source>
</evidence>
<dbReference type="EMBL" id="CP003378">
    <property type="protein sequence ID" value="AFZ70011.1"/>
    <property type="molecule type" value="Genomic_DNA"/>
</dbReference>
<keyword evidence="4" id="KW-1185">Reference proteome</keyword>
<dbReference type="CDD" id="cd00841">
    <property type="entry name" value="MPP_YfcE"/>
    <property type="match status" value="1"/>
</dbReference>
<dbReference type="NCBIfam" id="TIGR00040">
    <property type="entry name" value="yfcE"/>
    <property type="match status" value="1"/>
</dbReference>
<dbReference type="GO" id="GO:0046872">
    <property type="term" value="F:metal ion binding"/>
    <property type="evidence" value="ECO:0007669"/>
    <property type="project" value="UniProtKB-KW"/>
</dbReference>
<keyword evidence="1" id="KW-0479">Metal-binding</keyword>
<dbReference type="AlphaFoldDB" id="L0A853"/>
<evidence type="ECO:0000313" key="4">
    <source>
        <dbReference type="Proteomes" id="UP000010469"/>
    </source>
</evidence>
<dbReference type="InterPro" id="IPR041802">
    <property type="entry name" value="MPP_YfcE"/>
</dbReference>
<dbReference type="HOGENOM" id="CLU_063749_4_0_2"/>
<dbReference type="InParanoid" id="L0A853"/>
<dbReference type="KEGG" id="clg:Calag_0229"/>
<dbReference type="EC" id="3.1.4.-" evidence="1"/>
<gene>
    <name evidence="3" type="ordered locus">Calag_0229</name>
</gene>
<feature type="domain" description="Calcineurin-like phosphoesterase" evidence="2">
    <location>
        <begin position="4"/>
        <end position="162"/>
    </location>
</feature>
<organism evidence="3 4">
    <name type="scientific">Caldisphaera lagunensis (strain DSM 15908 / JCM 11604 / ANMR 0165 / IC-154)</name>
    <dbReference type="NCBI Taxonomy" id="1056495"/>
    <lineage>
        <taxon>Archaea</taxon>
        <taxon>Thermoproteota</taxon>
        <taxon>Thermoprotei</taxon>
        <taxon>Acidilobales</taxon>
        <taxon>Caldisphaeraceae</taxon>
        <taxon>Caldisphaera</taxon>
    </lineage>
</organism>
<sequence>MNLMILGVISDTHDNLINLNKIINEMKKYNVDMLIHLGDFVSPFTLKKIGEELNNIKIYAVYGNNDGDKLYLKKIANEYKIVLEEQPLILKIDEHKLFIFHGYNSSEETVEIAKSIAKSKIYSAVFFGHTHKPYLDFINGILILNPGDASGILNRPTFALIKYPSFSPKIIYME</sequence>
<dbReference type="InterPro" id="IPR024654">
    <property type="entry name" value="Calcineurin-like_PHP_lpxH"/>
</dbReference>
<comment type="similarity">
    <text evidence="1">Belongs to the metallophosphoesterase superfamily. YfcE family.</text>
</comment>
<name>L0A853_CALLD</name>
<dbReference type="Gene3D" id="3.60.21.10">
    <property type="match status" value="1"/>
</dbReference>
<dbReference type="SUPFAM" id="SSF56300">
    <property type="entry name" value="Metallo-dependent phosphatases"/>
    <property type="match status" value="1"/>
</dbReference>
<dbReference type="InterPro" id="IPR053193">
    <property type="entry name" value="MetalloPDE_YfcE-like"/>
</dbReference>
<evidence type="ECO:0000256" key="1">
    <source>
        <dbReference type="RuleBase" id="RU362039"/>
    </source>
</evidence>